<evidence type="ECO:0000313" key="2">
    <source>
        <dbReference type="Proteomes" id="UP001642360"/>
    </source>
</evidence>
<sequence length="66" mass="7342">VSRVYCVKGLKAMVVERRKKVMEVGLGVEGLWVWWIGATKANVSGLEEVVRVCGGFKSNFKLEAWG</sequence>
<feature type="non-terminal residue" evidence="1">
    <location>
        <position position="1"/>
    </location>
</feature>
<dbReference type="AlphaFoldDB" id="A0ABC8UR44"/>
<organism evidence="1 2">
    <name type="scientific">Ilex paraguariensis</name>
    <name type="common">yerba mate</name>
    <dbReference type="NCBI Taxonomy" id="185542"/>
    <lineage>
        <taxon>Eukaryota</taxon>
        <taxon>Viridiplantae</taxon>
        <taxon>Streptophyta</taxon>
        <taxon>Embryophyta</taxon>
        <taxon>Tracheophyta</taxon>
        <taxon>Spermatophyta</taxon>
        <taxon>Magnoliopsida</taxon>
        <taxon>eudicotyledons</taxon>
        <taxon>Gunneridae</taxon>
        <taxon>Pentapetalae</taxon>
        <taxon>asterids</taxon>
        <taxon>campanulids</taxon>
        <taxon>Aquifoliales</taxon>
        <taxon>Aquifoliaceae</taxon>
        <taxon>Ilex</taxon>
    </lineage>
</organism>
<keyword evidence="2" id="KW-1185">Reference proteome</keyword>
<dbReference type="EMBL" id="CAUOFW020008658">
    <property type="protein sequence ID" value="CAK9183503.1"/>
    <property type="molecule type" value="Genomic_DNA"/>
</dbReference>
<gene>
    <name evidence="1" type="ORF">ILEXP_LOCUS53769</name>
</gene>
<comment type="caution">
    <text evidence="1">The sequence shown here is derived from an EMBL/GenBank/DDBJ whole genome shotgun (WGS) entry which is preliminary data.</text>
</comment>
<reference evidence="1 2" key="1">
    <citation type="submission" date="2024-02" db="EMBL/GenBank/DDBJ databases">
        <authorList>
            <person name="Vignale AGUSTIN F."/>
            <person name="Sosa J E."/>
            <person name="Modenutti C."/>
        </authorList>
    </citation>
    <scope>NUCLEOTIDE SEQUENCE [LARGE SCALE GENOMIC DNA]</scope>
</reference>
<name>A0ABC8UR44_9AQUA</name>
<dbReference type="Proteomes" id="UP001642360">
    <property type="component" value="Unassembled WGS sequence"/>
</dbReference>
<protein>
    <submittedName>
        <fullName evidence="1">Uncharacterized protein</fullName>
    </submittedName>
</protein>
<proteinExistence type="predicted"/>
<evidence type="ECO:0000313" key="1">
    <source>
        <dbReference type="EMBL" id="CAK9183503.1"/>
    </source>
</evidence>
<accession>A0ABC8UR44</accession>